<dbReference type="EMBL" id="UYYB01027070">
    <property type="protein sequence ID" value="VDM72753.1"/>
    <property type="molecule type" value="Genomic_DNA"/>
</dbReference>
<reference evidence="2 3" key="1">
    <citation type="submission" date="2018-11" db="EMBL/GenBank/DDBJ databases">
        <authorList>
            <consortium name="Pathogen Informatics"/>
        </authorList>
    </citation>
    <scope>NUCLEOTIDE SEQUENCE [LARGE SCALE GENOMIC DNA]</scope>
</reference>
<evidence type="ECO:0000313" key="2">
    <source>
        <dbReference type="EMBL" id="VDM72753.1"/>
    </source>
</evidence>
<gene>
    <name evidence="2" type="ORF">SVUK_LOCUS7751</name>
</gene>
<evidence type="ECO:0000256" key="1">
    <source>
        <dbReference type="SAM" id="MobiDB-lite"/>
    </source>
</evidence>
<organism evidence="2 3">
    <name type="scientific">Strongylus vulgaris</name>
    <name type="common">Blood worm</name>
    <dbReference type="NCBI Taxonomy" id="40348"/>
    <lineage>
        <taxon>Eukaryota</taxon>
        <taxon>Metazoa</taxon>
        <taxon>Ecdysozoa</taxon>
        <taxon>Nematoda</taxon>
        <taxon>Chromadorea</taxon>
        <taxon>Rhabditida</taxon>
        <taxon>Rhabditina</taxon>
        <taxon>Rhabditomorpha</taxon>
        <taxon>Strongyloidea</taxon>
        <taxon>Strongylidae</taxon>
        <taxon>Strongylus</taxon>
    </lineage>
</organism>
<sequence>MESMRQKRINEEKAFTATTSPNGANGNVGASNGVVLQHRRSSRVSEIASALSSPRRNLGSVPELQAEVRANSPRPSSRR</sequence>
<feature type="compositionally biased region" description="Low complexity" evidence="1">
    <location>
        <begin position="22"/>
        <end position="33"/>
    </location>
</feature>
<accession>A0A3P7IXT1</accession>
<proteinExistence type="predicted"/>
<protein>
    <submittedName>
        <fullName evidence="2">Uncharacterized protein</fullName>
    </submittedName>
</protein>
<keyword evidence="3" id="KW-1185">Reference proteome</keyword>
<dbReference type="Proteomes" id="UP000270094">
    <property type="component" value="Unassembled WGS sequence"/>
</dbReference>
<name>A0A3P7IXT1_STRVU</name>
<dbReference type="AlphaFoldDB" id="A0A3P7IXT1"/>
<feature type="compositionally biased region" description="Basic and acidic residues" evidence="1">
    <location>
        <begin position="1"/>
        <end position="14"/>
    </location>
</feature>
<feature type="region of interest" description="Disordered" evidence="1">
    <location>
        <begin position="1"/>
        <end position="33"/>
    </location>
</feature>
<feature type="region of interest" description="Disordered" evidence="1">
    <location>
        <begin position="46"/>
        <end position="79"/>
    </location>
</feature>
<evidence type="ECO:0000313" key="3">
    <source>
        <dbReference type="Proteomes" id="UP000270094"/>
    </source>
</evidence>